<dbReference type="GO" id="GO:0005829">
    <property type="term" value="C:cytosol"/>
    <property type="evidence" value="ECO:0007669"/>
    <property type="project" value="TreeGrafter"/>
</dbReference>
<dbReference type="Pfam" id="PF08240">
    <property type="entry name" value="ADH_N"/>
    <property type="match status" value="1"/>
</dbReference>
<dbReference type="InterPro" id="IPR020843">
    <property type="entry name" value="ER"/>
</dbReference>
<dbReference type="InterPro" id="IPR036291">
    <property type="entry name" value="NAD(P)-bd_dom_sf"/>
</dbReference>
<dbReference type="EMBL" id="HBDZ01004115">
    <property type="protein sequence ID" value="CAD8233636.1"/>
    <property type="molecule type" value="Transcribed_RNA"/>
</dbReference>
<evidence type="ECO:0000313" key="4">
    <source>
        <dbReference type="EMBL" id="CAD8233636.1"/>
    </source>
</evidence>
<dbReference type="GO" id="GO:0003960">
    <property type="term" value="F:quinone reductase (NADPH) activity"/>
    <property type="evidence" value="ECO:0007669"/>
    <property type="project" value="InterPro"/>
</dbReference>
<dbReference type="InterPro" id="IPR047618">
    <property type="entry name" value="QOR-like"/>
</dbReference>
<sequence length="336" mass="35416">MKAAVVRETGPAENLVVETDYPVPALPDDGVIVANEYAGINFIDTYHRKGLYARDMPFVGGQEGSGTIAAVSDKAKAAGYAVGDKVAYSILQTYSEFAAVPTGKLMPVPEGLGMDVAACVPVQGLTAHYLTTDAHAGLCKPGDWMLIHGVGGGTCQWAAQMAKIQGYKVIGTTSEAKREVAEATGCDELIVLKNAPGATFEDYSSVDVAARVMEVTGGAGAKAVIDGIGLATWEISLASLGRRGIFVSFGNASGTVPAFEPLKLIGKSLFMTRPKLLDYVPDVPSMRARSEEVFGWIKEGKLKVGVDRSFKLDDAADGHKYLESGASTGKVLYQIK</sequence>
<accession>A0A7R9TEX0</accession>
<keyword evidence="2" id="KW-0560">Oxidoreductase</keyword>
<evidence type="ECO:0000256" key="2">
    <source>
        <dbReference type="ARBA" id="ARBA00023002"/>
    </source>
</evidence>
<dbReference type="GO" id="GO:0035925">
    <property type="term" value="F:mRNA 3'-UTR AU-rich region binding"/>
    <property type="evidence" value="ECO:0007669"/>
    <property type="project" value="TreeGrafter"/>
</dbReference>
<protein>
    <recommendedName>
        <fullName evidence="3">Enoyl reductase (ER) domain-containing protein</fullName>
    </recommendedName>
</protein>
<evidence type="ECO:0000259" key="3">
    <source>
        <dbReference type="SMART" id="SM00829"/>
    </source>
</evidence>
<keyword evidence="1" id="KW-0521">NADP</keyword>
<dbReference type="GO" id="GO:0070402">
    <property type="term" value="F:NADPH binding"/>
    <property type="evidence" value="ECO:0007669"/>
    <property type="project" value="TreeGrafter"/>
</dbReference>
<organism evidence="4">
    <name type="scientific">Prasinoderma coloniale</name>
    <dbReference type="NCBI Taxonomy" id="156133"/>
    <lineage>
        <taxon>Eukaryota</taxon>
        <taxon>Viridiplantae</taxon>
        <taxon>Prasinodermophyta</taxon>
        <taxon>Prasinodermophyceae</taxon>
        <taxon>Prasinodermales</taxon>
        <taxon>Prasinodermaceae</taxon>
        <taxon>Prasinoderma</taxon>
    </lineage>
</organism>
<gene>
    <name evidence="4" type="ORF">PCOL08062_LOCUS3138</name>
</gene>
<dbReference type="PANTHER" id="PTHR48106">
    <property type="entry name" value="QUINONE OXIDOREDUCTASE PIG3-RELATED"/>
    <property type="match status" value="1"/>
</dbReference>
<dbReference type="InterPro" id="IPR011032">
    <property type="entry name" value="GroES-like_sf"/>
</dbReference>
<name>A0A7R9TEX0_9VIRI</name>
<dbReference type="Gene3D" id="3.40.50.720">
    <property type="entry name" value="NAD(P)-binding Rossmann-like Domain"/>
    <property type="match status" value="1"/>
</dbReference>
<dbReference type="InterPro" id="IPR013154">
    <property type="entry name" value="ADH-like_N"/>
</dbReference>
<dbReference type="PANTHER" id="PTHR48106:SF13">
    <property type="entry name" value="QUINONE OXIDOREDUCTASE-RELATED"/>
    <property type="match status" value="1"/>
</dbReference>
<proteinExistence type="predicted"/>
<dbReference type="CDD" id="cd05286">
    <property type="entry name" value="QOR2"/>
    <property type="match status" value="1"/>
</dbReference>
<feature type="domain" description="Enoyl reductase (ER)" evidence="3">
    <location>
        <begin position="10"/>
        <end position="333"/>
    </location>
</feature>
<dbReference type="SUPFAM" id="SSF50129">
    <property type="entry name" value="GroES-like"/>
    <property type="match status" value="1"/>
</dbReference>
<evidence type="ECO:0000256" key="1">
    <source>
        <dbReference type="ARBA" id="ARBA00022857"/>
    </source>
</evidence>
<dbReference type="Pfam" id="PF13602">
    <property type="entry name" value="ADH_zinc_N_2"/>
    <property type="match status" value="1"/>
</dbReference>
<dbReference type="SMART" id="SM00829">
    <property type="entry name" value="PKS_ER"/>
    <property type="match status" value="1"/>
</dbReference>
<dbReference type="AlphaFoldDB" id="A0A7R9TEX0"/>
<dbReference type="SUPFAM" id="SSF51735">
    <property type="entry name" value="NAD(P)-binding Rossmann-fold domains"/>
    <property type="match status" value="1"/>
</dbReference>
<reference evidence="4" key="1">
    <citation type="submission" date="2021-01" db="EMBL/GenBank/DDBJ databases">
        <authorList>
            <person name="Corre E."/>
            <person name="Pelletier E."/>
            <person name="Niang G."/>
            <person name="Scheremetjew M."/>
            <person name="Finn R."/>
            <person name="Kale V."/>
            <person name="Holt S."/>
            <person name="Cochrane G."/>
            <person name="Meng A."/>
            <person name="Brown T."/>
            <person name="Cohen L."/>
        </authorList>
    </citation>
    <scope>NUCLEOTIDE SEQUENCE</scope>
    <source>
        <strain evidence="4">CCMP1413</strain>
    </source>
</reference>
<dbReference type="Gene3D" id="3.90.180.10">
    <property type="entry name" value="Medium-chain alcohol dehydrogenases, catalytic domain"/>
    <property type="match status" value="1"/>
</dbReference>